<dbReference type="Gene3D" id="2.130.10.130">
    <property type="entry name" value="Integrin alpha, N-terminal"/>
    <property type="match status" value="1"/>
</dbReference>
<evidence type="ECO:0008006" key="3">
    <source>
        <dbReference type="Google" id="ProtNLM"/>
    </source>
</evidence>
<dbReference type="SUPFAM" id="SSF69318">
    <property type="entry name" value="Integrin alpha N-terminal domain"/>
    <property type="match status" value="1"/>
</dbReference>
<comment type="caution">
    <text evidence="2">The sequence shown here is derived from an EMBL/GenBank/DDBJ whole genome shotgun (WGS) entry which is preliminary data.</text>
</comment>
<dbReference type="Gene3D" id="2.60.40.4070">
    <property type="match status" value="1"/>
</dbReference>
<dbReference type="InterPro" id="IPR013517">
    <property type="entry name" value="FG-GAP"/>
</dbReference>
<protein>
    <recommendedName>
        <fullName evidence="3">FlgD Ig-like domain-containing protein</fullName>
    </recommendedName>
</protein>
<proteinExistence type="predicted"/>
<dbReference type="EMBL" id="DSBX01000223">
    <property type="protein sequence ID" value="HDQ99828.1"/>
    <property type="molecule type" value="Genomic_DNA"/>
</dbReference>
<dbReference type="PANTHER" id="PTHR44103:SF1">
    <property type="entry name" value="PROPROTEIN CONVERTASE P"/>
    <property type="match status" value="1"/>
</dbReference>
<evidence type="ECO:0000256" key="1">
    <source>
        <dbReference type="ARBA" id="ARBA00022729"/>
    </source>
</evidence>
<name>A0A7V0T6G3_UNCW3</name>
<dbReference type="Proteomes" id="UP000885672">
    <property type="component" value="Unassembled WGS sequence"/>
</dbReference>
<dbReference type="Pfam" id="PF13517">
    <property type="entry name" value="FG-GAP_3"/>
    <property type="match status" value="1"/>
</dbReference>
<organism evidence="2">
    <name type="scientific">candidate division WOR-3 bacterium</name>
    <dbReference type="NCBI Taxonomy" id="2052148"/>
    <lineage>
        <taxon>Bacteria</taxon>
        <taxon>Bacteria division WOR-3</taxon>
    </lineage>
</organism>
<sequence length="294" mass="32240">MDWNSDGIPDLISGDRSGFFNVFIRDSLGEMTAHKQYQLLDGTVWTVGANSQPAVVDWDNDGMKDVVLGREAYEIRIYLNQTSDTWPVFQDYEPVQAGGAPINLYRVNPYIFDLDGDGLWDLVAGENGGYIHFFRNTGTPGAPEFAAGETLKLEDGTPIRYTFGNAAGSRVGFGDWNNDGVTDFLLGTYEGHVALYLGVEQVGVEEAPPPVPDRFEVGPVPGRPVRFRWALGRPGRLEVFDALGRAVWNRTVAGEGVIVWDGTDESGRRLAAGAYFARLTGGEESRTARLVLAR</sequence>
<gene>
    <name evidence="2" type="ORF">ENN51_06050</name>
</gene>
<dbReference type="PANTHER" id="PTHR44103">
    <property type="entry name" value="PROPROTEIN CONVERTASE P"/>
    <property type="match status" value="1"/>
</dbReference>
<reference evidence="2" key="1">
    <citation type="journal article" date="2020" name="mSystems">
        <title>Genome- and Community-Level Interaction Insights into Carbon Utilization and Element Cycling Functions of Hydrothermarchaeota in Hydrothermal Sediment.</title>
        <authorList>
            <person name="Zhou Z."/>
            <person name="Liu Y."/>
            <person name="Xu W."/>
            <person name="Pan J."/>
            <person name="Luo Z.H."/>
            <person name="Li M."/>
        </authorList>
    </citation>
    <scope>NUCLEOTIDE SEQUENCE [LARGE SCALE GENOMIC DNA]</scope>
    <source>
        <strain evidence="2">SpSt-1182</strain>
    </source>
</reference>
<dbReference type="AlphaFoldDB" id="A0A7V0T6G3"/>
<dbReference type="InterPro" id="IPR028994">
    <property type="entry name" value="Integrin_alpha_N"/>
</dbReference>
<keyword evidence="1" id="KW-0732">Signal</keyword>
<accession>A0A7V0T6G3</accession>
<evidence type="ECO:0000313" key="2">
    <source>
        <dbReference type="EMBL" id="HDQ99828.1"/>
    </source>
</evidence>